<dbReference type="Proteomes" id="UP000176791">
    <property type="component" value="Unassembled WGS sequence"/>
</dbReference>
<dbReference type="GO" id="GO:0005524">
    <property type="term" value="F:ATP binding"/>
    <property type="evidence" value="ECO:0007669"/>
    <property type="project" value="InterPro"/>
</dbReference>
<dbReference type="Gene3D" id="1.10.8.10">
    <property type="entry name" value="DNA helicase RuvA subunit, C-terminal domain"/>
    <property type="match status" value="1"/>
</dbReference>
<gene>
    <name evidence="6" type="primary">ruvA</name>
    <name evidence="9" type="ORF">A3E73_00505</name>
</gene>
<dbReference type="InterPro" id="IPR000085">
    <property type="entry name" value="RuvA"/>
</dbReference>
<sequence length="186" mass="20131">MIARLIGKPERLTPDAIIVDIGGVGYKVFVTAGTPIGDGLITLFIHTHVREDALDLYGFVTREELQLFKLVINISGIGPRTGMLLLNQGVGAITSAVSKADVDFFTSIPRLGKKNAQKIIIELKPKLGDLTALDLTGDSSETKDAINALVNLGFKPREAREALRQAEDGDLDLRIKSALKNLGKRK</sequence>
<evidence type="ECO:0000256" key="3">
    <source>
        <dbReference type="ARBA" id="ARBA00023125"/>
    </source>
</evidence>
<evidence type="ECO:0000256" key="5">
    <source>
        <dbReference type="ARBA" id="ARBA00023204"/>
    </source>
</evidence>
<dbReference type="SUPFAM" id="SSF46929">
    <property type="entry name" value="DNA helicase RuvA subunit, C-terminal domain"/>
    <property type="match status" value="1"/>
</dbReference>
<keyword evidence="9" id="KW-0378">Hydrolase</keyword>
<dbReference type="GO" id="GO:0009379">
    <property type="term" value="C:Holliday junction helicase complex"/>
    <property type="evidence" value="ECO:0007669"/>
    <property type="project" value="InterPro"/>
</dbReference>
<keyword evidence="1 6" id="KW-0963">Cytoplasm</keyword>
<proteinExistence type="inferred from homology"/>
<dbReference type="Pfam" id="PF01330">
    <property type="entry name" value="RuvA_N"/>
    <property type="match status" value="1"/>
</dbReference>
<dbReference type="GO" id="GO:0005737">
    <property type="term" value="C:cytoplasm"/>
    <property type="evidence" value="ECO:0007669"/>
    <property type="project" value="UniProtKB-SubCell"/>
</dbReference>
<dbReference type="InterPro" id="IPR010994">
    <property type="entry name" value="RuvA_2-like"/>
</dbReference>
<dbReference type="GO" id="GO:0048476">
    <property type="term" value="C:Holliday junction resolvase complex"/>
    <property type="evidence" value="ECO:0007669"/>
    <property type="project" value="UniProtKB-UniRule"/>
</dbReference>
<accession>A0A1F5DM76</accession>
<dbReference type="SUPFAM" id="SSF47781">
    <property type="entry name" value="RuvA domain 2-like"/>
    <property type="match status" value="1"/>
</dbReference>
<keyword evidence="5 6" id="KW-0234">DNA repair</keyword>
<dbReference type="Pfam" id="PF14520">
    <property type="entry name" value="HHH_5"/>
    <property type="match status" value="1"/>
</dbReference>
<dbReference type="Gene3D" id="2.40.50.140">
    <property type="entry name" value="Nucleic acid-binding proteins"/>
    <property type="match status" value="1"/>
</dbReference>
<evidence type="ECO:0000256" key="2">
    <source>
        <dbReference type="ARBA" id="ARBA00022763"/>
    </source>
</evidence>
<protein>
    <recommendedName>
        <fullName evidence="6">Holliday junction branch migration complex subunit RuvA</fullName>
    </recommendedName>
</protein>
<keyword evidence="2 6" id="KW-0227">DNA damage</keyword>
<dbReference type="GO" id="GO:0006310">
    <property type="term" value="P:DNA recombination"/>
    <property type="evidence" value="ECO:0007669"/>
    <property type="project" value="UniProtKB-UniRule"/>
</dbReference>
<dbReference type="EMBL" id="MEZN01000022">
    <property type="protein sequence ID" value="OGD56164.1"/>
    <property type="molecule type" value="Genomic_DNA"/>
</dbReference>
<feature type="domain" description="DNA helicase Holliday junction RuvA type" evidence="7">
    <location>
        <begin position="1"/>
        <end position="58"/>
    </location>
</feature>
<evidence type="ECO:0000259" key="8">
    <source>
        <dbReference type="Pfam" id="PF07499"/>
    </source>
</evidence>
<dbReference type="HAMAP" id="MF_00031">
    <property type="entry name" value="DNA_HJ_migration_RuvA"/>
    <property type="match status" value="1"/>
</dbReference>
<dbReference type="STRING" id="1797460.A3E73_00505"/>
<name>A0A1F5DM76_9BACT</name>
<evidence type="ECO:0000313" key="9">
    <source>
        <dbReference type="EMBL" id="OGD56164.1"/>
    </source>
</evidence>
<dbReference type="InterPro" id="IPR013849">
    <property type="entry name" value="DNA_helicase_Holl-junc_RuvA_I"/>
</dbReference>
<feature type="domain" description="Holliday junction DNA helicase RuvA C-terminal" evidence="8">
    <location>
        <begin position="142"/>
        <end position="182"/>
    </location>
</feature>
<dbReference type="CDD" id="cd14332">
    <property type="entry name" value="UBA_RuvA_C"/>
    <property type="match status" value="1"/>
</dbReference>
<comment type="subunit">
    <text evidence="6">Homotetramer. Forms an RuvA(8)-RuvB(12)-Holliday junction (HJ) complex. HJ DNA is sandwiched between 2 RuvA tetramers; dsDNA enters through RuvA and exits via RuvB. An RuvB hexamer assembles on each DNA strand where it exits the tetramer. Each RuvB hexamer is contacted by two RuvA subunits (via domain III) on 2 adjacent RuvB subunits; this complex drives branch migration. In the full resolvosome a probable DNA-RuvA(4)-RuvB(12)-RuvC(2) complex forms which resolves the HJ.</text>
</comment>
<comment type="function">
    <text evidence="6">The RuvA-RuvB-RuvC complex processes Holliday junction (HJ) DNA during genetic recombination and DNA repair, while the RuvA-RuvB complex plays an important role in the rescue of blocked DNA replication forks via replication fork reversal (RFR). RuvA specifically binds to HJ cruciform DNA, conferring on it an open structure. The RuvB hexamer acts as an ATP-dependent pump, pulling dsDNA into and through the RuvAB complex. HJ branch migration allows RuvC to scan DNA until it finds its consensus sequence, where it cleaves and resolves the cruciform DNA.</text>
</comment>
<dbReference type="Pfam" id="PF07499">
    <property type="entry name" value="RuvA_C"/>
    <property type="match status" value="1"/>
</dbReference>
<dbReference type="AlphaFoldDB" id="A0A1F5DM76"/>
<keyword evidence="9" id="KW-0347">Helicase</keyword>
<evidence type="ECO:0000256" key="6">
    <source>
        <dbReference type="HAMAP-Rule" id="MF_00031"/>
    </source>
</evidence>
<evidence type="ECO:0000313" key="10">
    <source>
        <dbReference type="Proteomes" id="UP000176791"/>
    </source>
</evidence>
<dbReference type="GO" id="GO:0009378">
    <property type="term" value="F:four-way junction helicase activity"/>
    <property type="evidence" value="ECO:0007669"/>
    <property type="project" value="InterPro"/>
</dbReference>
<comment type="domain">
    <text evidence="6">Has three domains with a flexible linker between the domains II and III and assumes an 'L' shape. Domain III is highly mobile and contacts RuvB.</text>
</comment>
<dbReference type="GO" id="GO:0006281">
    <property type="term" value="P:DNA repair"/>
    <property type="evidence" value="ECO:0007669"/>
    <property type="project" value="UniProtKB-UniRule"/>
</dbReference>
<feature type="region of interest" description="Domain III" evidence="6">
    <location>
        <begin position="140"/>
        <end position="186"/>
    </location>
</feature>
<evidence type="ECO:0000256" key="1">
    <source>
        <dbReference type="ARBA" id="ARBA00022490"/>
    </source>
</evidence>
<dbReference type="Gene3D" id="1.10.150.20">
    <property type="entry name" value="5' to 3' exonuclease, C-terminal subdomain"/>
    <property type="match status" value="1"/>
</dbReference>
<comment type="caution">
    <text evidence="6">Lacks conserved residue(s) required for the propagation of feature annotation.</text>
</comment>
<keyword evidence="4 6" id="KW-0233">DNA recombination</keyword>
<comment type="subcellular location">
    <subcellularLocation>
        <location evidence="6">Cytoplasm</location>
    </subcellularLocation>
</comment>
<keyword evidence="9" id="KW-0067">ATP-binding</keyword>
<dbReference type="GO" id="GO:0000400">
    <property type="term" value="F:four-way junction DNA binding"/>
    <property type="evidence" value="ECO:0007669"/>
    <property type="project" value="UniProtKB-UniRule"/>
</dbReference>
<organism evidence="9 10">
    <name type="scientific">Candidatus Beckwithbacteria bacterium RIFCSPHIGHO2_12_FULL_47_17</name>
    <dbReference type="NCBI Taxonomy" id="1797460"/>
    <lineage>
        <taxon>Bacteria</taxon>
        <taxon>Candidatus Beckwithiibacteriota</taxon>
    </lineage>
</organism>
<evidence type="ECO:0000256" key="4">
    <source>
        <dbReference type="ARBA" id="ARBA00023172"/>
    </source>
</evidence>
<reference evidence="9 10" key="1">
    <citation type="journal article" date="2016" name="Nat. Commun.">
        <title>Thousands of microbial genomes shed light on interconnected biogeochemical processes in an aquifer system.</title>
        <authorList>
            <person name="Anantharaman K."/>
            <person name="Brown C.T."/>
            <person name="Hug L.A."/>
            <person name="Sharon I."/>
            <person name="Castelle C.J."/>
            <person name="Probst A.J."/>
            <person name="Thomas B.C."/>
            <person name="Singh A."/>
            <person name="Wilkins M.J."/>
            <person name="Karaoz U."/>
            <person name="Brodie E.L."/>
            <person name="Williams K.H."/>
            <person name="Hubbard S.S."/>
            <person name="Banfield J.F."/>
        </authorList>
    </citation>
    <scope>NUCLEOTIDE SEQUENCE [LARGE SCALE GENOMIC DNA]</scope>
</reference>
<keyword evidence="9" id="KW-0547">Nucleotide-binding</keyword>
<dbReference type="InterPro" id="IPR012340">
    <property type="entry name" value="NA-bd_OB-fold"/>
</dbReference>
<comment type="similarity">
    <text evidence="6">Belongs to the RuvA family.</text>
</comment>
<evidence type="ECO:0000259" key="7">
    <source>
        <dbReference type="Pfam" id="PF01330"/>
    </source>
</evidence>
<dbReference type="InterPro" id="IPR011114">
    <property type="entry name" value="RuvA_C"/>
</dbReference>
<comment type="caution">
    <text evidence="9">The sequence shown here is derived from an EMBL/GenBank/DDBJ whole genome shotgun (WGS) entry which is preliminary data.</text>
</comment>
<dbReference type="InterPro" id="IPR036267">
    <property type="entry name" value="RuvA_C_sf"/>
</dbReference>
<dbReference type="SUPFAM" id="SSF50249">
    <property type="entry name" value="Nucleic acid-binding proteins"/>
    <property type="match status" value="1"/>
</dbReference>
<dbReference type="NCBIfam" id="TIGR00084">
    <property type="entry name" value="ruvA"/>
    <property type="match status" value="1"/>
</dbReference>
<keyword evidence="3 6" id="KW-0238">DNA-binding</keyword>